<accession>A0ABN2KZN0</accession>
<name>A0ABN2KZN0_9MICO</name>
<evidence type="ECO:0000313" key="2">
    <source>
        <dbReference type="Proteomes" id="UP001500506"/>
    </source>
</evidence>
<reference evidence="1 2" key="1">
    <citation type="journal article" date="2019" name="Int. J. Syst. Evol. Microbiol.">
        <title>The Global Catalogue of Microorganisms (GCM) 10K type strain sequencing project: providing services to taxonomists for standard genome sequencing and annotation.</title>
        <authorList>
            <consortium name="The Broad Institute Genomics Platform"/>
            <consortium name="The Broad Institute Genome Sequencing Center for Infectious Disease"/>
            <person name="Wu L."/>
            <person name="Ma J."/>
        </authorList>
    </citation>
    <scope>NUCLEOTIDE SEQUENCE [LARGE SCALE GENOMIC DNA]</scope>
    <source>
        <strain evidence="1 2">JCM 14319</strain>
    </source>
</reference>
<protein>
    <recommendedName>
        <fullName evidence="3">Lipoprotein</fullName>
    </recommendedName>
</protein>
<dbReference type="RefSeq" id="WP_232499321.1">
    <property type="nucleotide sequence ID" value="NZ_BAAANH010000007.1"/>
</dbReference>
<dbReference type="Proteomes" id="UP001500506">
    <property type="component" value="Unassembled WGS sequence"/>
</dbReference>
<dbReference type="EMBL" id="BAAANH010000007">
    <property type="protein sequence ID" value="GAA1768076.1"/>
    <property type="molecule type" value="Genomic_DNA"/>
</dbReference>
<organism evidence="1 2">
    <name type="scientific">Agromyces humatus</name>
    <dbReference type="NCBI Taxonomy" id="279573"/>
    <lineage>
        <taxon>Bacteria</taxon>
        <taxon>Bacillati</taxon>
        <taxon>Actinomycetota</taxon>
        <taxon>Actinomycetes</taxon>
        <taxon>Micrococcales</taxon>
        <taxon>Microbacteriaceae</taxon>
        <taxon>Agromyces</taxon>
    </lineage>
</organism>
<keyword evidence="2" id="KW-1185">Reference proteome</keyword>
<comment type="caution">
    <text evidence="1">The sequence shown here is derived from an EMBL/GenBank/DDBJ whole genome shotgun (WGS) entry which is preliminary data.</text>
</comment>
<gene>
    <name evidence="1" type="ORF">GCM10009747_31080</name>
</gene>
<evidence type="ECO:0000313" key="1">
    <source>
        <dbReference type="EMBL" id="GAA1768076.1"/>
    </source>
</evidence>
<evidence type="ECO:0008006" key="3">
    <source>
        <dbReference type="Google" id="ProtNLM"/>
    </source>
</evidence>
<sequence>MEDHRNSSDGELSRALATTADGGHAMNSIRTALLATVLVGVLTGAVGCATPGETRPGSIDAMVEQTLAPERTPPTETELAIACGLDIVRELAEEGFYASRAEAIQATLEWHISVGAETIQESTHLPHSLYIDLLAAALEQLPERERELGPDDNLRMNVTKDGVVIGMVEISPDFHTRYGLTALGFAAADPGVCEESYVGDHAKLFGLRQD</sequence>
<proteinExistence type="predicted"/>